<name>A0A365MRY9_GIBIN</name>
<feature type="region of interest" description="Disordered" evidence="2">
    <location>
        <begin position="1"/>
        <end position="28"/>
    </location>
</feature>
<evidence type="ECO:0000256" key="1">
    <source>
        <dbReference type="ARBA" id="ARBA00023242"/>
    </source>
</evidence>
<evidence type="ECO:0000313" key="4">
    <source>
        <dbReference type="Proteomes" id="UP000251714"/>
    </source>
</evidence>
<dbReference type="SUPFAM" id="SSF57701">
    <property type="entry name" value="Zn2/Cys6 DNA-binding domain"/>
    <property type="match status" value="1"/>
</dbReference>
<dbReference type="GO" id="GO:0008270">
    <property type="term" value="F:zinc ion binding"/>
    <property type="evidence" value="ECO:0007669"/>
    <property type="project" value="InterPro"/>
</dbReference>
<dbReference type="GO" id="GO:0000981">
    <property type="term" value="F:DNA-binding transcription factor activity, RNA polymerase II-specific"/>
    <property type="evidence" value="ECO:0007669"/>
    <property type="project" value="InterPro"/>
</dbReference>
<feature type="compositionally biased region" description="Basic residues" evidence="2">
    <location>
        <begin position="13"/>
        <end position="24"/>
    </location>
</feature>
<evidence type="ECO:0000313" key="3">
    <source>
        <dbReference type="EMBL" id="RBA11192.1"/>
    </source>
</evidence>
<gene>
    <name evidence="3" type="ORF">FPRO05_04365</name>
</gene>
<dbReference type="AlphaFoldDB" id="A0A365MRY9"/>
<feature type="compositionally biased region" description="Basic and acidic residues" evidence="2">
    <location>
        <begin position="1"/>
        <end position="11"/>
    </location>
</feature>
<dbReference type="InterPro" id="IPR036864">
    <property type="entry name" value="Zn2-C6_fun-type_DNA-bd_sf"/>
</dbReference>
<dbReference type="PANTHER" id="PTHR37534:SF46">
    <property type="entry name" value="ZN(II)2CYS6 TRANSCRIPTION FACTOR (EUROFUNG)"/>
    <property type="match status" value="1"/>
</dbReference>
<evidence type="ECO:0008006" key="5">
    <source>
        <dbReference type="Google" id="ProtNLM"/>
    </source>
</evidence>
<reference evidence="3 4" key="1">
    <citation type="submission" date="2017-12" db="EMBL/GenBank/DDBJ databases">
        <title>Genome sequence of the mycotoxigenic crop pathogen Fusarium proliferatum, strain ITEM 2341 from Date Palm.</title>
        <authorList>
            <person name="Almiman B.F."/>
            <person name="Shittu T.A."/>
            <person name="Muthumeenakshi S."/>
            <person name="Baroncelli R."/>
            <person name="Sreenivasaprasada S."/>
        </authorList>
    </citation>
    <scope>NUCLEOTIDE SEQUENCE [LARGE SCALE GENOMIC DNA]</scope>
    <source>
        <strain evidence="3 4">ITEM 2341</strain>
    </source>
</reference>
<dbReference type="InterPro" id="IPR001138">
    <property type="entry name" value="Zn2Cys6_DnaBD"/>
</dbReference>
<dbReference type="CDD" id="cd00067">
    <property type="entry name" value="GAL4"/>
    <property type="match status" value="1"/>
</dbReference>
<dbReference type="PANTHER" id="PTHR37534">
    <property type="entry name" value="TRANSCRIPTIONAL ACTIVATOR PROTEIN UGA3"/>
    <property type="match status" value="1"/>
</dbReference>
<proteinExistence type="predicted"/>
<protein>
    <recommendedName>
        <fullName evidence="5">Zn(2)-C6 fungal-type domain-containing protein</fullName>
    </recommendedName>
</protein>
<sequence length="521" mass="59582">MAGHATDETMGKGKVRQRRAHTRSRTGCSECRSRRVRCGEQRPTCKRPCEYPPVKIPLRERRALEKAGATQPWEHVPWEAPSSSKGPEVPNTQALVRLITYKQPSITNILFVYGETLVTSVTNHGKDCMPYTISEPEALRNAILMAATHFTFKVGSLEAFEHTFLFHRIETVRLVKKWLSSGDLTLSAAITKQIATLAYTEFCSGNMQMAEKHLNVIYALPCRTTDPSTTNGKTRDQELSDRYYLLTSTFIHGVQTVLHGILRAEESTEDKSSLSVSNPMRLMHKWYKSEGQYLHCLKLKAIRLFSTFFILPNIGARLSDVHSASIVNSLRQVTDEFYNLTEAQKIHDEFWRTGAAARVYDAVLESHQTSITPTDHQHEATSEAEQKTSWCGLVVATELFLEQVVVLWRPFTKEIYLCSMRIFQRDLTFALQKTNTPAIAELLFWESFLGLMSLYLHEKLGDMEREPGFKPFFERVIKEQSRDMGLEKWEDARRVLLNIAWPLDFSEDDYVKGIWEAASVD</sequence>
<organism evidence="3 4">
    <name type="scientific">Gibberella intermedia</name>
    <name type="common">Bulb rot disease fungus</name>
    <name type="synonym">Fusarium proliferatum</name>
    <dbReference type="NCBI Taxonomy" id="948311"/>
    <lineage>
        <taxon>Eukaryota</taxon>
        <taxon>Fungi</taxon>
        <taxon>Dikarya</taxon>
        <taxon>Ascomycota</taxon>
        <taxon>Pezizomycotina</taxon>
        <taxon>Sordariomycetes</taxon>
        <taxon>Hypocreomycetidae</taxon>
        <taxon>Hypocreales</taxon>
        <taxon>Nectriaceae</taxon>
        <taxon>Fusarium</taxon>
        <taxon>Fusarium fujikuroi species complex</taxon>
    </lineage>
</organism>
<evidence type="ECO:0000256" key="2">
    <source>
        <dbReference type="SAM" id="MobiDB-lite"/>
    </source>
</evidence>
<accession>A0A365MRY9</accession>
<dbReference type="EMBL" id="PKMI01000050">
    <property type="protein sequence ID" value="RBA11192.1"/>
    <property type="molecule type" value="Genomic_DNA"/>
</dbReference>
<dbReference type="Proteomes" id="UP000251714">
    <property type="component" value="Unassembled WGS sequence"/>
</dbReference>
<keyword evidence="1" id="KW-0539">Nucleus</keyword>
<comment type="caution">
    <text evidence="3">The sequence shown here is derived from an EMBL/GenBank/DDBJ whole genome shotgun (WGS) entry which is preliminary data.</text>
</comment>